<organism evidence="1 2">
    <name type="scientific">Kordia antarctica</name>
    <dbReference type="NCBI Taxonomy" id="1218801"/>
    <lineage>
        <taxon>Bacteria</taxon>
        <taxon>Pseudomonadati</taxon>
        <taxon>Bacteroidota</taxon>
        <taxon>Flavobacteriia</taxon>
        <taxon>Flavobacteriales</taxon>
        <taxon>Flavobacteriaceae</taxon>
        <taxon>Kordia</taxon>
    </lineage>
</organism>
<protein>
    <submittedName>
        <fullName evidence="1">Uncharacterized protein</fullName>
    </submittedName>
</protein>
<gene>
    <name evidence="1" type="ORF">IMCC3317_29930</name>
</gene>
<evidence type="ECO:0000313" key="2">
    <source>
        <dbReference type="Proteomes" id="UP000464657"/>
    </source>
</evidence>
<accession>A0A7L4ZLN2</accession>
<proteinExistence type="predicted"/>
<dbReference type="EMBL" id="CP019288">
    <property type="protein sequence ID" value="QHI37613.1"/>
    <property type="molecule type" value="Genomic_DNA"/>
</dbReference>
<reference evidence="1 2" key="1">
    <citation type="journal article" date="2013" name="Int. J. Syst. Evol. Microbiol.">
        <title>Kordia antarctica sp. nov., isolated from Antarctic seawater.</title>
        <authorList>
            <person name="Baek K."/>
            <person name="Choi A."/>
            <person name="Kang I."/>
            <person name="Lee K."/>
            <person name="Cho J.C."/>
        </authorList>
    </citation>
    <scope>NUCLEOTIDE SEQUENCE [LARGE SCALE GENOMIC DNA]</scope>
    <source>
        <strain evidence="1 2">IMCC3317</strain>
    </source>
</reference>
<dbReference type="KEGG" id="kan:IMCC3317_29930"/>
<name>A0A7L4ZLN2_9FLAO</name>
<evidence type="ECO:0000313" key="1">
    <source>
        <dbReference type="EMBL" id="QHI37613.1"/>
    </source>
</evidence>
<sequence>MLEKLTQYEVQHVNEISGGLTTVEYIIIL</sequence>
<dbReference type="Proteomes" id="UP000464657">
    <property type="component" value="Chromosome"/>
</dbReference>
<dbReference type="AlphaFoldDB" id="A0A7L4ZLN2"/>
<keyword evidence="2" id="KW-1185">Reference proteome</keyword>